<dbReference type="AlphaFoldDB" id="A0AAD6FE30"/>
<feature type="region of interest" description="Disordered" evidence="1">
    <location>
        <begin position="1"/>
        <end position="39"/>
    </location>
</feature>
<evidence type="ECO:0000313" key="2">
    <source>
        <dbReference type="EMBL" id="KAJ4930403.1"/>
    </source>
</evidence>
<sequence>MKVVSGWQSERRRGPQVTRPRLKGDAEQTEQPEGLAAAGGVWAPAAANLCTPAPPSTQPYSALVCQRGKRVGRPEPQGQMGYSI</sequence>
<dbReference type="Proteomes" id="UP001219934">
    <property type="component" value="Unassembled WGS sequence"/>
</dbReference>
<comment type="caution">
    <text evidence="2">The sequence shown here is derived from an EMBL/GenBank/DDBJ whole genome shotgun (WGS) entry which is preliminary data.</text>
</comment>
<keyword evidence="3" id="KW-1185">Reference proteome</keyword>
<reference evidence="2" key="1">
    <citation type="submission" date="2022-11" db="EMBL/GenBank/DDBJ databases">
        <title>Chromosome-level genome of Pogonophryne albipinna.</title>
        <authorList>
            <person name="Jo E."/>
        </authorList>
    </citation>
    <scope>NUCLEOTIDE SEQUENCE</scope>
    <source>
        <strain evidence="2">SGF0006</strain>
        <tissue evidence="2">Muscle</tissue>
    </source>
</reference>
<proteinExistence type="predicted"/>
<evidence type="ECO:0000256" key="1">
    <source>
        <dbReference type="SAM" id="MobiDB-lite"/>
    </source>
</evidence>
<evidence type="ECO:0000313" key="3">
    <source>
        <dbReference type="Proteomes" id="UP001219934"/>
    </source>
</evidence>
<organism evidence="2 3">
    <name type="scientific">Pogonophryne albipinna</name>
    <dbReference type="NCBI Taxonomy" id="1090488"/>
    <lineage>
        <taxon>Eukaryota</taxon>
        <taxon>Metazoa</taxon>
        <taxon>Chordata</taxon>
        <taxon>Craniata</taxon>
        <taxon>Vertebrata</taxon>
        <taxon>Euteleostomi</taxon>
        <taxon>Actinopterygii</taxon>
        <taxon>Neopterygii</taxon>
        <taxon>Teleostei</taxon>
        <taxon>Neoteleostei</taxon>
        <taxon>Acanthomorphata</taxon>
        <taxon>Eupercaria</taxon>
        <taxon>Perciformes</taxon>
        <taxon>Notothenioidei</taxon>
        <taxon>Pogonophryne</taxon>
    </lineage>
</organism>
<protein>
    <submittedName>
        <fullName evidence="2">Uncharacterized protein</fullName>
    </submittedName>
</protein>
<gene>
    <name evidence="2" type="ORF">JOQ06_019406</name>
</gene>
<accession>A0AAD6FE30</accession>
<name>A0AAD6FE30_9TELE</name>
<dbReference type="EMBL" id="JAPTMU010000016">
    <property type="protein sequence ID" value="KAJ4930403.1"/>
    <property type="molecule type" value="Genomic_DNA"/>
</dbReference>